<dbReference type="RefSeq" id="XP_052742604.1">
    <property type="nucleotide sequence ID" value="XM_052886644.1"/>
</dbReference>
<evidence type="ECO:0000313" key="2">
    <source>
        <dbReference type="Proteomes" id="UP001652582"/>
    </source>
</evidence>
<dbReference type="RefSeq" id="XP_052742605.1">
    <property type="nucleotide sequence ID" value="XM_052886645.1"/>
</dbReference>
<dbReference type="GeneID" id="112049294"/>
<feature type="region of interest" description="Disordered" evidence="1">
    <location>
        <begin position="158"/>
        <end position="215"/>
    </location>
</feature>
<proteinExistence type="predicted"/>
<keyword evidence="2" id="KW-1185">Reference proteome</keyword>
<evidence type="ECO:0000256" key="1">
    <source>
        <dbReference type="SAM" id="MobiDB-lite"/>
    </source>
</evidence>
<protein>
    <submittedName>
        <fullName evidence="3 4">Uncharacterized protein LOC112049294 isoform X1</fullName>
    </submittedName>
</protein>
<accession>A0ABM3LU47</accession>
<name>A0ABM3LU47_BICAN</name>
<evidence type="ECO:0000313" key="3">
    <source>
        <dbReference type="RefSeq" id="XP_052742604.1"/>
    </source>
</evidence>
<gene>
    <name evidence="3 4" type="primary">LOC112049294</name>
</gene>
<reference evidence="3 4" key="1">
    <citation type="submission" date="2025-05" db="UniProtKB">
        <authorList>
            <consortium name="RefSeq"/>
        </authorList>
    </citation>
    <scope>IDENTIFICATION</scope>
</reference>
<feature type="compositionally biased region" description="Basic and acidic residues" evidence="1">
    <location>
        <begin position="179"/>
        <end position="204"/>
    </location>
</feature>
<organism evidence="2 4">
    <name type="scientific">Bicyclus anynana</name>
    <name type="common">Squinting bush brown butterfly</name>
    <dbReference type="NCBI Taxonomy" id="110368"/>
    <lineage>
        <taxon>Eukaryota</taxon>
        <taxon>Metazoa</taxon>
        <taxon>Ecdysozoa</taxon>
        <taxon>Arthropoda</taxon>
        <taxon>Hexapoda</taxon>
        <taxon>Insecta</taxon>
        <taxon>Pterygota</taxon>
        <taxon>Neoptera</taxon>
        <taxon>Endopterygota</taxon>
        <taxon>Lepidoptera</taxon>
        <taxon>Glossata</taxon>
        <taxon>Ditrysia</taxon>
        <taxon>Papilionoidea</taxon>
        <taxon>Nymphalidae</taxon>
        <taxon>Satyrinae</taxon>
        <taxon>Satyrini</taxon>
        <taxon>Mycalesina</taxon>
        <taxon>Bicyclus</taxon>
    </lineage>
</organism>
<evidence type="ECO:0000313" key="4">
    <source>
        <dbReference type="RefSeq" id="XP_052742605.1"/>
    </source>
</evidence>
<dbReference type="Proteomes" id="UP001652582">
    <property type="component" value="Chromosome 17"/>
</dbReference>
<sequence length="269" mass="30339">MAPTRKVSVRQLEKLLDFAYAHQDVAMGRYIGGPFGNPASRLAWENLGLQLNSLGDGVSKTPDQWRRYWIELKAKVKTKAADTRRMSRGINGEPNRLAPLAPWEERILGLIGPVAEGSPDVRISHDSIGDYVEVQTTEDQKHTPSNDPLLAETVDLLPAPGTDAVSTQSETEEYYTVKVEQHSPSDRESPSPEHKPPIHTEPKTVPRRTSTTGLRRRARLRRPLSSDVLMQRLIELKEEKLRVSKERNEAINRVGDILRKISNKLDEFV</sequence>